<dbReference type="EMBL" id="VXIV02003358">
    <property type="protein sequence ID" value="KAF6017822.1"/>
    <property type="molecule type" value="Genomic_DNA"/>
</dbReference>
<sequence length="87" mass="10049">MGTSGRVLRAHWLALQGSTHVTYPSMQWHRQSDLIHHSWSKPQIKGANNIIYKLDLGSFACKRRQIYVCTKLIMGKVAYIQIQCYKS</sequence>
<organism evidence="1 2">
    <name type="scientific">Bugula neritina</name>
    <name type="common">Brown bryozoan</name>
    <name type="synonym">Sertularia neritina</name>
    <dbReference type="NCBI Taxonomy" id="10212"/>
    <lineage>
        <taxon>Eukaryota</taxon>
        <taxon>Metazoa</taxon>
        <taxon>Spiralia</taxon>
        <taxon>Lophotrochozoa</taxon>
        <taxon>Bryozoa</taxon>
        <taxon>Gymnolaemata</taxon>
        <taxon>Cheilostomatida</taxon>
        <taxon>Flustrina</taxon>
        <taxon>Buguloidea</taxon>
        <taxon>Bugulidae</taxon>
        <taxon>Bugula</taxon>
    </lineage>
</organism>
<gene>
    <name evidence="1" type="ORF">EB796_023866</name>
</gene>
<dbReference type="AlphaFoldDB" id="A0A7J7IV74"/>
<accession>A0A7J7IV74</accession>
<protein>
    <submittedName>
        <fullName evidence="1">Uncharacterized protein</fullName>
    </submittedName>
</protein>
<evidence type="ECO:0000313" key="1">
    <source>
        <dbReference type="EMBL" id="KAF6017822.1"/>
    </source>
</evidence>
<dbReference type="Proteomes" id="UP000593567">
    <property type="component" value="Unassembled WGS sequence"/>
</dbReference>
<evidence type="ECO:0000313" key="2">
    <source>
        <dbReference type="Proteomes" id="UP000593567"/>
    </source>
</evidence>
<reference evidence="1" key="1">
    <citation type="submission" date="2020-06" db="EMBL/GenBank/DDBJ databases">
        <title>Draft genome of Bugula neritina, a colonial animal packing powerful symbionts and potential medicines.</title>
        <authorList>
            <person name="Rayko M."/>
        </authorList>
    </citation>
    <scope>NUCLEOTIDE SEQUENCE [LARGE SCALE GENOMIC DNA]</scope>
    <source>
        <strain evidence="1">Kwan_BN1</strain>
    </source>
</reference>
<name>A0A7J7IV74_BUGNE</name>
<comment type="caution">
    <text evidence="1">The sequence shown here is derived from an EMBL/GenBank/DDBJ whole genome shotgun (WGS) entry which is preliminary data.</text>
</comment>
<keyword evidence="2" id="KW-1185">Reference proteome</keyword>
<proteinExistence type="predicted"/>